<protein>
    <submittedName>
        <fullName evidence="1">Uncharacterized protein</fullName>
    </submittedName>
</protein>
<proteinExistence type="predicted"/>
<keyword evidence="2" id="KW-1185">Reference proteome</keyword>
<accession>A0ACA9Y7L5</accession>
<dbReference type="Proteomes" id="UP001152531">
    <property type="component" value="Unassembled WGS sequence"/>
</dbReference>
<organism evidence="1 2">
    <name type="scientific">[Candida] jaroonii</name>
    <dbReference type="NCBI Taxonomy" id="467808"/>
    <lineage>
        <taxon>Eukaryota</taxon>
        <taxon>Fungi</taxon>
        <taxon>Dikarya</taxon>
        <taxon>Ascomycota</taxon>
        <taxon>Saccharomycotina</taxon>
        <taxon>Pichiomycetes</taxon>
        <taxon>Debaryomycetaceae</taxon>
        <taxon>Yamadazyma</taxon>
    </lineage>
</organism>
<name>A0ACA9Y7L5_9ASCO</name>
<sequence length="226" mass="25560">MSDNPLLNKLSKDQFNASVKFYEADSQLSHENRVSLESHLKGTLLKIGLVSYTVATLGFSGPSIYKRFYLGGPTKLIHRPFLSFLTGVSSLIMGNELAGRYYYQRKSEELKSQTLEYDAWNAMERHQLSLFYLYYLKTSQDESYKVKDPRSFRSNDLHQVHYNPPKKQPNPKPMFGESEAPAMGSEGSESIGSETLDPQSNGAFGTSDSELSTWERIRIANGYGKN</sequence>
<gene>
    <name evidence="1" type="ORF">CLIB1444_04S09912</name>
</gene>
<evidence type="ECO:0000313" key="2">
    <source>
        <dbReference type="Proteomes" id="UP001152531"/>
    </source>
</evidence>
<evidence type="ECO:0000313" key="1">
    <source>
        <dbReference type="EMBL" id="CAH6720876.1"/>
    </source>
</evidence>
<reference evidence="1" key="1">
    <citation type="submission" date="2022-06" db="EMBL/GenBank/DDBJ databases">
        <authorList>
            <person name="Legras J.-L."/>
            <person name="Devillers H."/>
            <person name="Grondin C."/>
        </authorList>
    </citation>
    <scope>NUCLEOTIDE SEQUENCE</scope>
    <source>
        <strain evidence="1">CLIB 1444</strain>
    </source>
</reference>
<dbReference type="EMBL" id="CALSDN010000004">
    <property type="protein sequence ID" value="CAH6720876.1"/>
    <property type="molecule type" value="Genomic_DNA"/>
</dbReference>
<comment type="caution">
    <text evidence="1">The sequence shown here is derived from an EMBL/GenBank/DDBJ whole genome shotgun (WGS) entry which is preliminary data.</text>
</comment>